<dbReference type="InterPro" id="IPR035076">
    <property type="entry name" value="Toxin/TOLIP"/>
</dbReference>
<dbReference type="InterPro" id="IPR016054">
    <property type="entry name" value="LY6_UPA_recep-like"/>
</dbReference>
<dbReference type="SUPFAM" id="SSF57302">
    <property type="entry name" value="Snake toxin-like"/>
    <property type="match status" value="2"/>
</dbReference>
<evidence type="ECO:0000259" key="9">
    <source>
        <dbReference type="SMART" id="SM00134"/>
    </source>
</evidence>
<proteinExistence type="predicted"/>
<evidence type="ECO:0000256" key="5">
    <source>
        <dbReference type="ARBA" id="ARBA00022729"/>
    </source>
</evidence>
<dbReference type="InParanoid" id="A0A6P7MAD8"/>
<evidence type="ECO:0000256" key="4">
    <source>
        <dbReference type="ARBA" id="ARBA00022525"/>
    </source>
</evidence>
<evidence type="ECO:0000256" key="8">
    <source>
        <dbReference type="SAM" id="SignalP"/>
    </source>
</evidence>
<organism evidence="10 11">
    <name type="scientific">Betta splendens</name>
    <name type="common">Siamese fighting fish</name>
    <dbReference type="NCBI Taxonomy" id="158456"/>
    <lineage>
        <taxon>Eukaryota</taxon>
        <taxon>Metazoa</taxon>
        <taxon>Chordata</taxon>
        <taxon>Craniata</taxon>
        <taxon>Vertebrata</taxon>
        <taxon>Euteleostomi</taxon>
        <taxon>Actinopterygii</taxon>
        <taxon>Neopterygii</taxon>
        <taxon>Teleostei</taxon>
        <taxon>Neoteleostei</taxon>
        <taxon>Acanthomorphata</taxon>
        <taxon>Anabantaria</taxon>
        <taxon>Anabantiformes</taxon>
        <taxon>Anabantoidei</taxon>
        <taxon>Osphronemidae</taxon>
        <taxon>Betta</taxon>
    </lineage>
</organism>
<feature type="domain" description="UPAR/Ly6" evidence="9">
    <location>
        <begin position="20"/>
        <end position="109"/>
    </location>
</feature>
<dbReference type="InterPro" id="IPR045860">
    <property type="entry name" value="Snake_toxin-like_sf"/>
</dbReference>
<evidence type="ECO:0000256" key="6">
    <source>
        <dbReference type="ARBA" id="ARBA00023136"/>
    </source>
</evidence>
<evidence type="ECO:0000313" key="10">
    <source>
        <dbReference type="Proteomes" id="UP000515150"/>
    </source>
</evidence>
<name>A0A6P7MAD8_BETSP</name>
<comment type="subcellular location">
    <subcellularLocation>
        <location evidence="1">Cell membrane</location>
    </subcellularLocation>
    <subcellularLocation>
        <location evidence="2">Secreted</location>
    </subcellularLocation>
</comment>
<accession>A0A6P7MAD8</accession>
<dbReference type="GO" id="GO:0005886">
    <property type="term" value="C:plasma membrane"/>
    <property type="evidence" value="ECO:0007669"/>
    <property type="project" value="UniProtKB-SubCell"/>
</dbReference>
<keyword evidence="5 8" id="KW-0732">Signal</keyword>
<dbReference type="InterPro" id="IPR050918">
    <property type="entry name" value="CNF-like_PLA2_Inhibitor"/>
</dbReference>
<dbReference type="PANTHER" id="PTHR20914:SF9">
    <property type="entry name" value="COILED, ISOFORM A"/>
    <property type="match status" value="1"/>
</dbReference>
<keyword evidence="7" id="KW-0325">Glycoprotein</keyword>
<evidence type="ECO:0000256" key="2">
    <source>
        <dbReference type="ARBA" id="ARBA00004613"/>
    </source>
</evidence>
<evidence type="ECO:0000256" key="7">
    <source>
        <dbReference type="ARBA" id="ARBA00023180"/>
    </source>
</evidence>
<evidence type="ECO:0000313" key="11">
    <source>
        <dbReference type="RefSeq" id="XP_029003976.1"/>
    </source>
</evidence>
<feature type="chain" id="PRO_5028364827" evidence="8">
    <location>
        <begin position="20"/>
        <end position="204"/>
    </location>
</feature>
<dbReference type="PANTHER" id="PTHR20914">
    <property type="entry name" value="LY6/PLAUR DOMAIN-CONTAINING PROTEIN 8"/>
    <property type="match status" value="1"/>
</dbReference>
<feature type="signal peptide" evidence="8">
    <location>
        <begin position="1"/>
        <end position="19"/>
    </location>
</feature>
<keyword evidence="3" id="KW-1003">Cell membrane</keyword>
<keyword evidence="4" id="KW-0964">Secreted</keyword>
<dbReference type="Pfam" id="PF00087">
    <property type="entry name" value="Toxin_TOLIP"/>
    <property type="match status" value="1"/>
</dbReference>
<protein>
    <submittedName>
        <fullName evidence="11">Urokinase plasminogen activator surface receptor-like isoform X3</fullName>
    </submittedName>
</protein>
<keyword evidence="10" id="KW-1185">Reference proteome</keyword>
<dbReference type="Pfam" id="PF00021">
    <property type="entry name" value="UPAR_LY6"/>
    <property type="match status" value="1"/>
</dbReference>
<reference evidence="11" key="1">
    <citation type="submission" date="2025-08" db="UniProtKB">
        <authorList>
            <consortium name="RefSeq"/>
        </authorList>
    </citation>
    <scope>IDENTIFICATION</scope>
</reference>
<evidence type="ECO:0000256" key="1">
    <source>
        <dbReference type="ARBA" id="ARBA00004236"/>
    </source>
</evidence>
<evidence type="ECO:0000256" key="3">
    <source>
        <dbReference type="ARBA" id="ARBA00022475"/>
    </source>
</evidence>
<dbReference type="Proteomes" id="UP000515150">
    <property type="component" value="Chromosome 4"/>
</dbReference>
<feature type="domain" description="UPAR/Ly6" evidence="9">
    <location>
        <begin position="115"/>
        <end position="195"/>
    </location>
</feature>
<dbReference type="Gene3D" id="2.10.60.10">
    <property type="entry name" value="CD59"/>
    <property type="match status" value="2"/>
</dbReference>
<dbReference type="GeneID" id="114854071"/>
<keyword evidence="6" id="KW-0472">Membrane</keyword>
<dbReference type="SMART" id="SM00134">
    <property type="entry name" value="LU"/>
    <property type="match status" value="2"/>
</dbReference>
<gene>
    <name evidence="11" type="primary">LOC114854071</name>
</gene>
<dbReference type="AlphaFoldDB" id="A0A6P7MAD8"/>
<dbReference type="GO" id="GO:0005576">
    <property type="term" value="C:extracellular region"/>
    <property type="evidence" value="ECO:0007669"/>
    <property type="project" value="UniProtKB-SubCell"/>
</dbReference>
<dbReference type="RefSeq" id="XP_029003976.1">
    <property type="nucleotide sequence ID" value="XM_029148143.3"/>
</dbReference>
<sequence length="204" mass="20957">MKLILGLSLVWTLLSAAAALKCHCTNAQCSVTTGQNCTTEKHCVTAAFEVFELTGTTQQSIQSCAPDAICPSNGLFTFSLSTTTASASSAFNCCSTDNCNSGNVSFSAAQAANGLQCFSCDFNDTNCSKTIQCKGAENTCFRANATVPVLGCASSNLCTAASNLSSIAPIPGLSCCQGSLCNSAPATATTAHLLLVLLLFSLYH</sequence>